<organism evidence="16 17">
    <name type="scientific">Billgrantia tianxiuensis</name>
    <dbReference type="NCBI Taxonomy" id="2497861"/>
    <lineage>
        <taxon>Bacteria</taxon>
        <taxon>Pseudomonadati</taxon>
        <taxon>Pseudomonadota</taxon>
        <taxon>Gammaproteobacteria</taxon>
        <taxon>Oceanospirillales</taxon>
        <taxon>Halomonadaceae</taxon>
        <taxon>Billgrantia</taxon>
    </lineage>
</organism>
<dbReference type="GO" id="GO:0140078">
    <property type="term" value="F:class I DNA-(apurinic or apyrimidinic site) endonuclease activity"/>
    <property type="evidence" value="ECO:0007669"/>
    <property type="project" value="UniProtKB-EC"/>
</dbReference>
<reference evidence="16 17" key="1">
    <citation type="submission" date="2019-01" db="EMBL/GenBank/DDBJ databases">
        <title>Complete genome of a denitifying bacterium Halomons sp. BC-M4-5.</title>
        <authorList>
            <person name="Wang L."/>
            <person name="Shao Z."/>
        </authorList>
    </citation>
    <scope>NUCLEOTIDE SEQUENCE [LARGE SCALE GENOMIC DNA]</scope>
    <source>
        <strain evidence="16 17">BC-M4-5</strain>
    </source>
</reference>
<keyword evidence="4" id="KW-0227">DNA damage</keyword>
<comment type="similarity">
    <text evidence="1">Belongs to the FPG family.</text>
</comment>
<evidence type="ECO:0000256" key="2">
    <source>
        <dbReference type="ARBA" id="ARBA00012720"/>
    </source>
</evidence>
<gene>
    <name evidence="16" type="ORF">EKK97_12140</name>
</gene>
<keyword evidence="9" id="KW-0234">DNA repair</keyword>
<dbReference type="SUPFAM" id="SSF46946">
    <property type="entry name" value="S13-like H2TH domain"/>
    <property type="match status" value="1"/>
</dbReference>
<keyword evidence="17" id="KW-1185">Reference proteome</keyword>
<dbReference type="SMART" id="SM00898">
    <property type="entry name" value="Fapy_DNA_glyco"/>
    <property type="match status" value="1"/>
</dbReference>
<dbReference type="PANTHER" id="PTHR42697">
    <property type="entry name" value="ENDONUCLEASE 8"/>
    <property type="match status" value="1"/>
</dbReference>
<evidence type="ECO:0000313" key="17">
    <source>
        <dbReference type="Proteomes" id="UP000464013"/>
    </source>
</evidence>
<evidence type="ECO:0000256" key="5">
    <source>
        <dbReference type="ARBA" id="ARBA00022771"/>
    </source>
</evidence>
<evidence type="ECO:0000256" key="13">
    <source>
        <dbReference type="PROSITE-ProRule" id="PRU00391"/>
    </source>
</evidence>
<dbReference type="Pfam" id="PF01149">
    <property type="entry name" value="Fapy_DNA_glyco"/>
    <property type="match status" value="1"/>
</dbReference>
<dbReference type="InterPro" id="IPR010979">
    <property type="entry name" value="Ribosomal_uS13-like_H2TH"/>
</dbReference>
<evidence type="ECO:0000256" key="8">
    <source>
        <dbReference type="ARBA" id="ARBA00023125"/>
    </source>
</evidence>
<dbReference type="NCBIfam" id="NF007763">
    <property type="entry name" value="PRK10445.1"/>
    <property type="match status" value="1"/>
</dbReference>
<dbReference type="PROSITE" id="PS51068">
    <property type="entry name" value="FPG_CAT"/>
    <property type="match status" value="1"/>
</dbReference>
<dbReference type="AlphaFoldDB" id="A0A6I6SRF1"/>
<dbReference type="InterPro" id="IPR012319">
    <property type="entry name" value="FPG_cat"/>
</dbReference>
<dbReference type="Gene3D" id="3.20.190.10">
    <property type="entry name" value="MutM-like, N-terminal"/>
    <property type="match status" value="1"/>
</dbReference>
<keyword evidence="16" id="KW-0540">Nuclease</keyword>
<keyword evidence="12" id="KW-0326">Glycosidase</keyword>
<dbReference type="Pfam" id="PF06831">
    <property type="entry name" value="H2TH"/>
    <property type="match status" value="1"/>
</dbReference>
<sequence length="273" mass="30740">MPEGPEIRRAADRLHEQLAGRRLESVWFAFPELAAEADSLMGREVTAVDSWGKALLTRFDDGRVLYSHNQLYGVWKLHDAEREPDTERSLRVRLTAEGRSASLYSASDVSLWPADRLAEHPFLSRLGPDLLTHGVTPEQAMARLTEPRFARRRLGGLLLDQAPFAGIGNYLRSEILFFAGLPPTARMVDLNAERQARLAQTILDVTRQAYEQAGVTNRAEWAADAKRQGESRRLCRFAVFERDGRPCHACGTPIERLMVASRRLYRCPSCQPG</sequence>
<dbReference type="RefSeq" id="WP_159552177.1">
    <property type="nucleotide sequence ID" value="NZ_CP035042.1"/>
</dbReference>
<evidence type="ECO:0000256" key="1">
    <source>
        <dbReference type="ARBA" id="ARBA00009409"/>
    </source>
</evidence>
<keyword evidence="11" id="KW-0511">Multifunctional enzyme</keyword>
<dbReference type="InterPro" id="IPR000214">
    <property type="entry name" value="Znf_DNA_glyclase/AP_lyase"/>
</dbReference>
<dbReference type="SUPFAM" id="SSF81624">
    <property type="entry name" value="N-terminal domain of MutM-like DNA repair proteins"/>
    <property type="match status" value="1"/>
</dbReference>
<evidence type="ECO:0000256" key="6">
    <source>
        <dbReference type="ARBA" id="ARBA00022801"/>
    </source>
</evidence>
<dbReference type="KEGG" id="htx:EKK97_12140"/>
<dbReference type="GO" id="GO:0003684">
    <property type="term" value="F:damaged DNA binding"/>
    <property type="evidence" value="ECO:0007669"/>
    <property type="project" value="InterPro"/>
</dbReference>
<evidence type="ECO:0000256" key="7">
    <source>
        <dbReference type="ARBA" id="ARBA00022833"/>
    </source>
</evidence>
<feature type="domain" description="Formamidopyrimidine-DNA glycosylase catalytic" evidence="15">
    <location>
        <begin position="2"/>
        <end position="101"/>
    </location>
</feature>
<dbReference type="InterPro" id="IPR035937">
    <property type="entry name" value="FPG_N"/>
</dbReference>
<dbReference type="PROSITE" id="PS51066">
    <property type="entry name" value="ZF_FPG_2"/>
    <property type="match status" value="1"/>
</dbReference>
<keyword evidence="5 13" id="KW-0863">Zinc-finger</keyword>
<dbReference type="GO" id="GO:0000703">
    <property type="term" value="F:oxidized pyrimidine nucleobase lesion DNA N-glycosylase activity"/>
    <property type="evidence" value="ECO:0007669"/>
    <property type="project" value="TreeGrafter"/>
</dbReference>
<keyword evidence="8" id="KW-0238">DNA-binding</keyword>
<evidence type="ECO:0000256" key="3">
    <source>
        <dbReference type="ARBA" id="ARBA00022723"/>
    </source>
</evidence>
<keyword evidence="3" id="KW-0479">Metal-binding</keyword>
<evidence type="ECO:0000256" key="12">
    <source>
        <dbReference type="ARBA" id="ARBA00023295"/>
    </source>
</evidence>
<accession>A0A6I6SRF1</accession>
<dbReference type="EC" id="4.2.99.18" evidence="2"/>
<name>A0A6I6SRF1_9GAMM</name>
<evidence type="ECO:0000259" key="15">
    <source>
        <dbReference type="PROSITE" id="PS51068"/>
    </source>
</evidence>
<dbReference type="SMART" id="SM01232">
    <property type="entry name" value="H2TH"/>
    <property type="match status" value="1"/>
</dbReference>
<evidence type="ECO:0000256" key="11">
    <source>
        <dbReference type="ARBA" id="ARBA00023268"/>
    </source>
</evidence>
<evidence type="ECO:0000256" key="10">
    <source>
        <dbReference type="ARBA" id="ARBA00023239"/>
    </source>
</evidence>
<dbReference type="Proteomes" id="UP000464013">
    <property type="component" value="Chromosome"/>
</dbReference>
<proteinExistence type="inferred from homology"/>
<dbReference type="Gene3D" id="1.10.8.50">
    <property type="match status" value="1"/>
</dbReference>
<evidence type="ECO:0000256" key="9">
    <source>
        <dbReference type="ARBA" id="ARBA00023204"/>
    </source>
</evidence>
<dbReference type="SUPFAM" id="SSF57716">
    <property type="entry name" value="Glucocorticoid receptor-like (DNA-binding domain)"/>
    <property type="match status" value="1"/>
</dbReference>
<feature type="domain" description="FPG-type" evidence="14">
    <location>
        <begin position="238"/>
        <end position="272"/>
    </location>
</feature>
<keyword evidence="16" id="KW-0255">Endonuclease</keyword>
<evidence type="ECO:0000256" key="4">
    <source>
        <dbReference type="ARBA" id="ARBA00022763"/>
    </source>
</evidence>
<dbReference type="OrthoDB" id="5657047at2"/>
<keyword evidence="6" id="KW-0378">Hydrolase</keyword>
<keyword evidence="7" id="KW-0862">Zinc</keyword>
<dbReference type="PANTHER" id="PTHR42697:SF1">
    <property type="entry name" value="ENDONUCLEASE 8"/>
    <property type="match status" value="1"/>
</dbReference>
<dbReference type="GO" id="GO:0006284">
    <property type="term" value="P:base-excision repair"/>
    <property type="evidence" value="ECO:0007669"/>
    <property type="project" value="InterPro"/>
</dbReference>
<keyword evidence="10 16" id="KW-0456">Lyase</keyword>
<dbReference type="GO" id="GO:0008270">
    <property type="term" value="F:zinc ion binding"/>
    <property type="evidence" value="ECO:0007669"/>
    <property type="project" value="UniProtKB-KW"/>
</dbReference>
<dbReference type="EMBL" id="CP035042">
    <property type="protein sequence ID" value="QHC50187.1"/>
    <property type="molecule type" value="Genomic_DNA"/>
</dbReference>
<evidence type="ECO:0000313" key="16">
    <source>
        <dbReference type="EMBL" id="QHC50187.1"/>
    </source>
</evidence>
<evidence type="ECO:0000259" key="14">
    <source>
        <dbReference type="PROSITE" id="PS51066"/>
    </source>
</evidence>
<protein>
    <recommendedName>
        <fullName evidence="2">DNA-(apurinic or apyrimidinic site) lyase</fullName>
        <ecNumber evidence="2">4.2.99.18</ecNumber>
    </recommendedName>
</protein>
<dbReference type="InterPro" id="IPR015886">
    <property type="entry name" value="H2TH_FPG"/>
</dbReference>